<evidence type="ECO:0000313" key="4">
    <source>
        <dbReference type="Proteomes" id="UP001430848"/>
    </source>
</evidence>
<feature type="compositionally biased region" description="Low complexity" evidence="1">
    <location>
        <begin position="705"/>
        <end position="720"/>
    </location>
</feature>
<dbReference type="InterPro" id="IPR036928">
    <property type="entry name" value="AS_sf"/>
</dbReference>
<dbReference type="Proteomes" id="UP001430848">
    <property type="component" value="Unassembled WGS sequence"/>
</dbReference>
<feature type="region of interest" description="Disordered" evidence="1">
    <location>
        <begin position="828"/>
        <end position="849"/>
    </location>
</feature>
<comment type="caution">
    <text evidence="3">The sequence shown here is derived from an EMBL/GenBank/DDBJ whole genome shotgun (WGS) entry which is preliminary data.</text>
</comment>
<dbReference type="EMBL" id="JAKNSF020000043">
    <property type="protein sequence ID" value="KAK7726474.1"/>
    <property type="molecule type" value="Genomic_DNA"/>
</dbReference>
<protein>
    <recommendedName>
        <fullName evidence="2">Amidase domain-containing protein</fullName>
    </recommendedName>
</protein>
<dbReference type="InterPro" id="IPR023631">
    <property type="entry name" value="Amidase_dom"/>
</dbReference>
<name>A0ABR1P502_DIAER</name>
<dbReference type="Pfam" id="PF01425">
    <property type="entry name" value="Amidase"/>
    <property type="match status" value="1"/>
</dbReference>
<dbReference type="SUPFAM" id="SSF75304">
    <property type="entry name" value="Amidase signature (AS) enzymes"/>
    <property type="match status" value="1"/>
</dbReference>
<sequence>MNIVEASIDDLQKALSCGATTSVELVAKYLHRISAYDCRGPALNSIPILNPTGFEEAAASDDKRAQGHHVRPLEGIPYTVKDSYKVKSMSVAAGSPAFRNLKSSEDAFTVAAIRSAGGVLLGRTNMPPMADGGMQRGIYGRAENPYNPAYLAAAFATMKDMLTLLDVVTQTDEITEGDFWRNQRFIHLPDDLFPGKPDSFRDIAFQPQLSLSGIRIAVPSIYLGGPSPQGVDPTYTCQAVIDLWEQARKDLEFLGAEVVVVPDFPLVTAYENPALLPEGCPRLPDSWFDAERGPLVARAWDAFLKDNKDPEIPDLSEVNPLNIFPMRMRTTAELAFLPIANDIHWTRLPAYAKDAGLYETEGLAEGLQVLESLRKCLLDDYLTANNCDFFVFPAAGDVGPADADEVVESAAQAWRNGVKYSNGNRALRHLGVPTVSVPMGLMADKSMPVNLTFAGRAHDDVTLLKCATAYEATSRRRTAPAHAPPLPSDVIVAAEGCTRAARPELIIEQCAASTDEPKRISMRWVVKVDGAARASLETAKDFPPFELTVDGCEVPSDNVVATRSSDTYVFEISDYVVPMVERVAVKSTEEPVVRDMVMVVLLARAVSGGRPSEASSSTSESQSAYNDLKRLIPSLAAELELLRTSLREHSLWLLRYGHTNSLPGTSAAGPSGQATTSTVQPPTVHPDQDRYIEPRPIPPPPGPQQQPAQPSSSSSSSSQQHPPPPPPAGDQEPELPGYSASDVPPYTGGFSTVSASTREEVRQRRDQLTEWLREGEDVLREYSARFAQLAEELGQPVEDPLGTWHNANPDNALPDYQQVEEREELMVGGVGEVPPPYLSDRPTPKGGQG</sequence>
<feature type="domain" description="Amidase" evidence="2">
    <location>
        <begin position="24"/>
        <end position="150"/>
    </location>
</feature>
<reference evidence="3 4" key="1">
    <citation type="submission" date="2024-02" db="EMBL/GenBank/DDBJ databases">
        <title>De novo assembly and annotation of 12 fungi associated with fruit tree decline syndrome in Ontario, Canada.</title>
        <authorList>
            <person name="Sulman M."/>
            <person name="Ellouze W."/>
            <person name="Ilyukhin E."/>
        </authorList>
    </citation>
    <scope>NUCLEOTIDE SEQUENCE [LARGE SCALE GENOMIC DNA]</scope>
    <source>
        <strain evidence="3 4">M169</strain>
    </source>
</reference>
<keyword evidence="4" id="KW-1185">Reference proteome</keyword>
<accession>A0ABR1P502</accession>
<gene>
    <name evidence="3" type="ORF">SLS63_007634</name>
</gene>
<feature type="compositionally biased region" description="Pro residues" evidence="1">
    <location>
        <begin position="695"/>
        <end position="704"/>
    </location>
</feature>
<dbReference type="Gene3D" id="3.90.1300.10">
    <property type="entry name" value="Amidase signature (AS) domain"/>
    <property type="match status" value="2"/>
</dbReference>
<evidence type="ECO:0000256" key="1">
    <source>
        <dbReference type="SAM" id="MobiDB-lite"/>
    </source>
</evidence>
<feature type="region of interest" description="Disordered" evidence="1">
    <location>
        <begin position="663"/>
        <end position="765"/>
    </location>
</feature>
<evidence type="ECO:0000259" key="2">
    <source>
        <dbReference type="Pfam" id="PF01425"/>
    </source>
</evidence>
<organism evidence="3 4">
    <name type="scientific">Diaporthe eres</name>
    <name type="common">Phomopsis oblonga</name>
    <dbReference type="NCBI Taxonomy" id="83184"/>
    <lineage>
        <taxon>Eukaryota</taxon>
        <taxon>Fungi</taxon>
        <taxon>Dikarya</taxon>
        <taxon>Ascomycota</taxon>
        <taxon>Pezizomycotina</taxon>
        <taxon>Sordariomycetes</taxon>
        <taxon>Sordariomycetidae</taxon>
        <taxon>Diaporthales</taxon>
        <taxon>Diaporthaceae</taxon>
        <taxon>Diaporthe</taxon>
        <taxon>Diaporthe eres species complex</taxon>
    </lineage>
</organism>
<feature type="compositionally biased region" description="Polar residues" evidence="1">
    <location>
        <begin position="672"/>
        <end position="681"/>
    </location>
</feature>
<proteinExistence type="predicted"/>
<dbReference type="PANTHER" id="PTHR42678">
    <property type="entry name" value="AMIDASE"/>
    <property type="match status" value="1"/>
</dbReference>
<evidence type="ECO:0000313" key="3">
    <source>
        <dbReference type="EMBL" id="KAK7726474.1"/>
    </source>
</evidence>
<dbReference type="PANTHER" id="PTHR42678:SF11">
    <property type="entry name" value="AMIDASE FAMILY PROTEIN"/>
    <property type="match status" value="1"/>
</dbReference>